<dbReference type="EMBL" id="JBIRXV010000009">
    <property type="protein sequence ID" value="MFI2324972.1"/>
    <property type="molecule type" value="Genomic_DNA"/>
</dbReference>
<organism evidence="1 2">
    <name type="scientific">Nocardia beijingensis</name>
    <dbReference type="NCBI Taxonomy" id="95162"/>
    <lineage>
        <taxon>Bacteria</taxon>
        <taxon>Bacillati</taxon>
        <taxon>Actinomycetota</taxon>
        <taxon>Actinomycetes</taxon>
        <taxon>Mycobacteriales</taxon>
        <taxon>Nocardiaceae</taxon>
        <taxon>Nocardia</taxon>
    </lineage>
</organism>
<dbReference type="RefSeq" id="WP_396953555.1">
    <property type="nucleotide sequence ID" value="NZ_JBIRXV010000009.1"/>
</dbReference>
<comment type="caution">
    <text evidence="1">The sequence shown here is derived from an EMBL/GenBank/DDBJ whole genome shotgun (WGS) entry which is preliminary data.</text>
</comment>
<sequence length="103" mass="10143">MTAFVPAVATGVSALVTVLAGVGVMVDRPSDTPAPVVPAAASSSAVATTTTTGSPAPAPPGCVMFCEEAELGRPEVGKAPASPVPEGCRLFCELERGREGGGF</sequence>
<protein>
    <recommendedName>
        <fullName evidence="3">Secreted protein</fullName>
    </recommendedName>
</protein>
<reference evidence="1 2" key="1">
    <citation type="submission" date="2024-10" db="EMBL/GenBank/DDBJ databases">
        <title>The Natural Products Discovery Center: Release of the First 8490 Sequenced Strains for Exploring Actinobacteria Biosynthetic Diversity.</title>
        <authorList>
            <person name="Kalkreuter E."/>
            <person name="Kautsar S.A."/>
            <person name="Yang D."/>
            <person name="Bader C.D."/>
            <person name="Teijaro C.N."/>
            <person name="Fluegel L."/>
            <person name="Davis C.M."/>
            <person name="Simpson J.R."/>
            <person name="Lauterbach L."/>
            <person name="Steele A.D."/>
            <person name="Gui C."/>
            <person name="Meng S."/>
            <person name="Li G."/>
            <person name="Viehrig K."/>
            <person name="Ye F."/>
            <person name="Su P."/>
            <person name="Kiefer A.F."/>
            <person name="Nichols A."/>
            <person name="Cepeda A.J."/>
            <person name="Yan W."/>
            <person name="Fan B."/>
            <person name="Jiang Y."/>
            <person name="Adhikari A."/>
            <person name="Zheng C.-J."/>
            <person name="Schuster L."/>
            <person name="Cowan T.M."/>
            <person name="Smanski M.J."/>
            <person name="Chevrette M.G."/>
            <person name="De Carvalho L.P.S."/>
            <person name="Shen B."/>
        </authorList>
    </citation>
    <scope>NUCLEOTIDE SEQUENCE [LARGE SCALE GENOMIC DNA]</scope>
    <source>
        <strain evidence="1 2">NPDC019626</strain>
    </source>
</reference>
<evidence type="ECO:0008006" key="3">
    <source>
        <dbReference type="Google" id="ProtNLM"/>
    </source>
</evidence>
<dbReference type="Proteomes" id="UP001611450">
    <property type="component" value="Unassembled WGS sequence"/>
</dbReference>
<evidence type="ECO:0000313" key="1">
    <source>
        <dbReference type="EMBL" id="MFI2324972.1"/>
    </source>
</evidence>
<evidence type="ECO:0000313" key="2">
    <source>
        <dbReference type="Proteomes" id="UP001611450"/>
    </source>
</evidence>
<accession>A0ABW7WQS2</accession>
<keyword evidence="2" id="KW-1185">Reference proteome</keyword>
<proteinExistence type="predicted"/>
<gene>
    <name evidence="1" type="ORF">ACH47G_31170</name>
</gene>
<name>A0ABW7WQS2_9NOCA</name>